<evidence type="ECO:0000313" key="6">
    <source>
        <dbReference type="Proteomes" id="UP000326207"/>
    </source>
</evidence>
<protein>
    <submittedName>
        <fullName evidence="3">Thiamine ABC transporter substrate-binding protein</fullName>
    </submittedName>
</protein>
<dbReference type="SUPFAM" id="SSF53850">
    <property type="entry name" value="Periplasmic binding protein-like II"/>
    <property type="match status" value="1"/>
</dbReference>
<evidence type="ECO:0000256" key="2">
    <source>
        <dbReference type="SAM" id="MobiDB-lite"/>
    </source>
</evidence>
<dbReference type="AlphaFoldDB" id="A0A5N5UA09"/>
<dbReference type="InterPro" id="IPR006059">
    <property type="entry name" value="SBP"/>
</dbReference>
<evidence type="ECO:0000256" key="1">
    <source>
        <dbReference type="ARBA" id="ARBA00022729"/>
    </source>
</evidence>
<evidence type="ECO:0000313" key="8">
    <source>
        <dbReference type="Proteomes" id="UP000326865"/>
    </source>
</evidence>
<dbReference type="Proteomes" id="UP000326865">
    <property type="component" value="Unassembled WGS sequence"/>
</dbReference>
<feature type="region of interest" description="Disordered" evidence="2">
    <location>
        <begin position="23"/>
        <end position="51"/>
    </location>
</feature>
<feature type="compositionally biased region" description="Low complexity" evidence="2">
    <location>
        <begin position="34"/>
        <end position="48"/>
    </location>
</feature>
<dbReference type="EMBL" id="QKKZ01000001">
    <property type="protein sequence ID" value="KAB7516548.1"/>
    <property type="molecule type" value="Genomic_DNA"/>
</dbReference>
<evidence type="ECO:0000313" key="7">
    <source>
        <dbReference type="Proteomes" id="UP000326302"/>
    </source>
</evidence>
<dbReference type="InterPro" id="IPR005948">
    <property type="entry name" value="ThiB-like"/>
</dbReference>
<dbReference type="Proteomes" id="UP000326207">
    <property type="component" value="Unassembled WGS sequence"/>
</dbReference>
<accession>A0A5N5UGE6</accession>
<gene>
    <name evidence="4" type="ORF">DM867_03460</name>
    <name evidence="3" type="ORF">DMP03_07840</name>
    <name evidence="5" type="ORF">DP108_07980</name>
</gene>
<sequence length="373" mass="40913">MSRRAYLATAGTGIAMLAGCSSGGDGAAPEGETATDTPVVTGTPTATPESLSGTLTVATYSSWVEDEGAAGPWLKQTFEERYPDVTVEYVTPDGEVSHYVQRKQQGAPIDADMYVGLNVDQLITADSNLDTDLFDTPQLSNGRNVKDGLRFDPQGRAVPYDTGYISVVFDESEVPRPETFTDLTESEWEDGLLAQNAQTAATGRAFLLWTIKEFGTDGYLDYWRDLQANGVTILDSWTESYSNAYMNGERPMVVSYSTDQVFANRYDYDMTRHQVAALNGQGYANPEGMARFAGSDNSDLAAVFMDFMLTAEAQGEIAVRNVQFPAIPESEAALTEEFQTYAKVPDQPVTFTYDELQGSVEDWVEDWAREIAQ</sequence>
<evidence type="ECO:0000313" key="4">
    <source>
        <dbReference type="EMBL" id="KAB7516548.1"/>
    </source>
</evidence>
<name>A0A5N5UA09_9EURY</name>
<dbReference type="PANTHER" id="PTHR30006">
    <property type="entry name" value="THIAMINE-BINDING PERIPLASMIC PROTEIN-RELATED"/>
    <property type="match status" value="1"/>
</dbReference>
<dbReference type="GO" id="GO:0030975">
    <property type="term" value="F:thiamine binding"/>
    <property type="evidence" value="ECO:0007669"/>
    <property type="project" value="InterPro"/>
</dbReference>
<comment type="caution">
    <text evidence="3">The sequence shown here is derived from an EMBL/GenBank/DDBJ whole genome shotgun (WGS) entry which is preliminary data.</text>
</comment>
<keyword evidence="8" id="KW-1185">Reference proteome</keyword>
<dbReference type="GO" id="GO:0015888">
    <property type="term" value="P:thiamine transport"/>
    <property type="evidence" value="ECO:0007669"/>
    <property type="project" value="InterPro"/>
</dbReference>
<evidence type="ECO:0000313" key="3">
    <source>
        <dbReference type="EMBL" id="KAB7515463.1"/>
    </source>
</evidence>
<evidence type="ECO:0000313" key="5">
    <source>
        <dbReference type="EMBL" id="KAB7517771.1"/>
    </source>
</evidence>
<reference evidence="6 7" key="1">
    <citation type="submission" date="2019-10" db="EMBL/GenBank/DDBJ databases">
        <title>Unraveling microbial dark matter from salterns through culturing: the case of the genus Halosegnis.</title>
        <authorList>
            <person name="Duran-Viseras A."/>
            <person name="Andrei A.-S."/>
            <person name="Vera-Gargallo B."/>
            <person name="Ghai R."/>
            <person name="Sanchez-Porro C."/>
            <person name="Ventosa A."/>
        </authorList>
    </citation>
    <scope>NUCLEOTIDE SEQUENCE [LARGE SCALE GENOMIC DNA]</scope>
    <source>
        <strain evidence="3 7">F17-44</strain>
        <strain evidence="4 8">F18-79</strain>
        <strain evidence="5 6">F19-13</strain>
    </source>
</reference>
<dbReference type="PROSITE" id="PS51257">
    <property type="entry name" value="PROKAR_LIPOPROTEIN"/>
    <property type="match status" value="1"/>
</dbReference>
<accession>A0A5N5UD43</accession>
<dbReference type="Pfam" id="PF13416">
    <property type="entry name" value="SBP_bac_8"/>
    <property type="match status" value="1"/>
</dbReference>
<dbReference type="OrthoDB" id="130870at2157"/>
<accession>A0A5N5UA09</accession>
<organism evidence="3 7">
    <name type="scientific">Halosegnis rubeus</name>
    <dbReference type="NCBI Taxonomy" id="2212850"/>
    <lineage>
        <taxon>Archaea</taxon>
        <taxon>Methanobacteriati</taxon>
        <taxon>Methanobacteriota</taxon>
        <taxon>Stenosarchaea group</taxon>
        <taxon>Halobacteria</taxon>
        <taxon>Halobacteriales</taxon>
        <taxon>Natronomonadaceae</taxon>
        <taxon>Halosegnis</taxon>
    </lineage>
</organism>
<dbReference type="NCBIfam" id="TIGR01254">
    <property type="entry name" value="sfuA"/>
    <property type="match status" value="1"/>
</dbReference>
<dbReference type="PANTHER" id="PTHR30006:SF2">
    <property type="entry name" value="ABC TRANSPORTER SUBSTRATE-BINDING PROTEIN"/>
    <property type="match status" value="1"/>
</dbReference>
<dbReference type="EMBL" id="QMDY01000004">
    <property type="protein sequence ID" value="KAB7517771.1"/>
    <property type="molecule type" value="Genomic_DNA"/>
</dbReference>
<keyword evidence="1" id="KW-0732">Signal</keyword>
<proteinExistence type="predicted"/>
<dbReference type="EMBL" id="QJOW01000003">
    <property type="protein sequence ID" value="KAB7515463.1"/>
    <property type="molecule type" value="Genomic_DNA"/>
</dbReference>
<dbReference type="Proteomes" id="UP000326302">
    <property type="component" value="Unassembled WGS sequence"/>
</dbReference>
<dbReference type="Gene3D" id="3.40.190.10">
    <property type="entry name" value="Periplasmic binding protein-like II"/>
    <property type="match status" value="2"/>
</dbReference>